<proteinExistence type="predicted"/>
<name>A0ACC1APS9_9ROSI</name>
<dbReference type="Proteomes" id="UP001164250">
    <property type="component" value="Chromosome 9"/>
</dbReference>
<sequence length="114" mass="12883">MFSCGYVVIALSIAYLYSIITTVASFSSIPKPVFSKNFLLHFAFLDMLLEQPVLQDRYVGWKGNYHVGWTKVCPIYDKFCGHTAKSVAMSLLSSIILALLSMLSIFSLYKRARE</sequence>
<gene>
    <name evidence="1" type="ORF">Patl1_32258</name>
</gene>
<accession>A0ACC1APS9</accession>
<evidence type="ECO:0000313" key="2">
    <source>
        <dbReference type="Proteomes" id="UP001164250"/>
    </source>
</evidence>
<organism evidence="1 2">
    <name type="scientific">Pistacia atlantica</name>
    <dbReference type="NCBI Taxonomy" id="434234"/>
    <lineage>
        <taxon>Eukaryota</taxon>
        <taxon>Viridiplantae</taxon>
        <taxon>Streptophyta</taxon>
        <taxon>Embryophyta</taxon>
        <taxon>Tracheophyta</taxon>
        <taxon>Spermatophyta</taxon>
        <taxon>Magnoliopsida</taxon>
        <taxon>eudicotyledons</taxon>
        <taxon>Gunneridae</taxon>
        <taxon>Pentapetalae</taxon>
        <taxon>rosids</taxon>
        <taxon>malvids</taxon>
        <taxon>Sapindales</taxon>
        <taxon>Anacardiaceae</taxon>
        <taxon>Pistacia</taxon>
    </lineage>
</organism>
<comment type="caution">
    <text evidence="1">The sequence shown here is derived from an EMBL/GenBank/DDBJ whole genome shotgun (WGS) entry which is preliminary data.</text>
</comment>
<dbReference type="EMBL" id="CM047905">
    <property type="protein sequence ID" value="KAJ0088667.1"/>
    <property type="molecule type" value="Genomic_DNA"/>
</dbReference>
<protein>
    <submittedName>
        <fullName evidence="1">Uncharacterized protein</fullName>
    </submittedName>
</protein>
<keyword evidence="2" id="KW-1185">Reference proteome</keyword>
<reference evidence="2" key="1">
    <citation type="journal article" date="2023" name="G3 (Bethesda)">
        <title>Genome assembly and association tests identify interacting loci associated with vigor, precocity, and sex in interspecific pistachio rootstocks.</title>
        <authorList>
            <person name="Palmer W."/>
            <person name="Jacygrad E."/>
            <person name="Sagayaradj S."/>
            <person name="Cavanaugh K."/>
            <person name="Han R."/>
            <person name="Bertier L."/>
            <person name="Beede B."/>
            <person name="Kafkas S."/>
            <person name="Golino D."/>
            <person name="Preece J."/>
            <person name="Michelmore R."/>
        </authorList>
    </citation>
    <scope>NUCLEOTIDE SEQUENCE [LARGE SCALE GENOMIC DNA]</scope>
</reference>
<evidence type="ECO:0000313" key="1">
    <source>
        <dbReference type="EMBL" id="KAJ0088667.1"/>
    </source>
</evidence>